<accession>A0A165EJ75</accession>
<name>A0A165EJ75_9BASI</name>
<dbReference type="Proteomes" id="UP000076842">
    <property type="component" value="Unassembled WGS sequence"/>
</dbReference>
<evidence type="ECO:0000256" key="1">
    <source>
        <dbReference type="SAM" id="SignalP"/>
    </source>
</evidence>
<dbReference type="InParanoid" id="A0A165EJ75"/>
<evidence type="ECO:0000313" key="3">
    <source>
        <dbReference type="Proteomes" id="UP000076842"/>
    </source>
</evidence>
<gene>
    <name evidence="2" type="ORF">CALCODRAFT_485122</name>
</gene>
<dbReference type="AlphaFoldDB" id="A0A165EJ75"/>
<reference evidence="2 3" key="1">
    <citation type="journal article" date="2016" name="Mol. Biol. Evol.">
        <title>Comparative Genomics of Early-Diverging Mushroom-Forming Fungi Provides Insights into the Origins of Lignocellulose Decay Capabilities.</title>
        <authorList>
            <person name="Nagy L.G."/>
            <person name="Riley R."/>
            <person name="Tritt A."/>
            <person name="Adam C."/>
            <person name="Daum C."/>
            <person name="Floudas D."/>
            <person name="Sun H."/>
            <person name="Yadav J.S."/>
            <person name="Pangilinan J."/>
            <person name="Larsson K.H."/>
            <person name="Matsuura K."/>
            <person name="Barry K."/>
            <person name="Labutti K."/>
            <person name="Kuo R."/>
            <person name="Ohm R.A."/>
            <person name="Bhattacharya S.S."/>
            <person name="Shirouzu T."/>
            <person name="Yoshinaga Y."/>
            <person name="Martin F.M."/>
            <person name="Grigoriev I.V."/>
            <person name="Hibbett D.S."/>
        </authorList>
    </citation>
    <scope>NUCLEOTIDE SEQUENCE [LARGE SCALE GENOMIC DNA]</scope>
    <source>
        <strain evidence="2 3">HHB12733</strain>
    </source>
</reference>
<protein>
    <submittedName>
        <fullName evidence="2">Uncharacterized protein</fullName>
    </submittedName>
</protein>
<dbReference type="EMBL" id="KV424003">
    <property type="protein sequence ID" value="KZT54978.1"/>
    <property type="molecule type" value="Genomic_DNA"/>
</dbReference>
<evidence type="ECO:0000313" key="2">
    <source>
        <dbReference type="EMBL" id="KZT54978.1"/>
    </source>
</evidence>
<organism evidence="2 3">
    <name type="scientific">Calocera cornea HHB12733</name>
    <dbReference type="NCBI Taxonomy" id="1353952"/>
    <lineage>
        <taxon>Eukaryota</taxon>
        <taxon>Fungi</taxon>
        <taxon>Dikarya</taxon>
        <taxon>Basidiomycota</taxon>
        <taxon>Agaricomycotina</taxon>
        <taxon>Dacrymycetes</taxon>
        <taxon>Dacrymycetales</taxon>
        <taxon>Dacrymycetaceae</taxon>
        <taxon>Calocera</taxon>
    </lineage>
</organism>
<keyword evidence="1" id="KW-0732">Signal</keyword>
<dbReference type="OrthoDB" id="2503933at2759"/>
<keyword evidence="3" id="KW-1185">Reference proteome</keyword>
<sequence>MADLKQVLFLWLALLLAVTNCAPVLLRDASSPLKRAGPSGSVVAPAGGTQVLNLGGTGSIYVEYQGVQGTTDDGNTYQTIGIDVSLHDPSGFSTDATLAQGFKPNPTSGVHISGYFAPPLGACGTFNLVITEHQLTNQHVITFQAAAPEITIQCGPIQ</sequence>
<feature type="chain" id="PRO_5007857263" evidence="1">
    <location>
        <begin position="22"/>
        <end position="158"/>
    </location>
</feature>
<proteinExistence type="predicted"/>
<feature type="signal peptide" evidence="1">
    <location>
        <begin position="1"/>
        <end position="21"/>
    </location>
</feature>